<keyword evidence="7" id="KW-1185">Reference proteome</keyword>
<dbReference type="GO" id="GO:0006352">
    <property type="term" value="P:DNA-templated transcription initiation"/>
    <property type="evidence" value="ECO:0007669"/>
    <property type="project" value="InterPro"/>
</dbReference>
<accession>A0A5N6L1E7</accession>
<reference evidence="6 7" key="1">
    <citation type="submission" date="2019-06" db="EMBL/GenBank/DDBJ databases">
        <title>A chromosomal-level reference genome of Carpinus fangiana (Coryloideae, Betulaceae).</title>
        <authorList>
            <person name="Yang X."/>
            <person name="Wang Z."/>
            <person name="Zhang L."/>
            <person name="Hao G."/>
            <person name="Liu J."/>
            <person name="Yang Y."/>
        </authorList>
    </citation>
    <scope>NUCLEOTIDE SEQUENCE [LARGE SCALE GENOMIC DNA]</scope>
    <source>
        <strain evidence="6">Cfa_2016G</strain>
        <tissue evidence="6">Leaf</tissue>
    </source>
</reference>
<evidence type="ECO:0000256" key="4">
    <source>
        <dbReference type="SAM" id="MobiDB-lite"/>
    </source>
</evidence>
<feature type="domain" description="RNA polymerase Rpb4/RPC9 core" evidence="5">
    <location>
        <begin position="43"/>
        <end position="163"/>
    </location>
</feature>
<evidence type="ECO:0000256" key="3">
    <source>
        <dbReference type="ARBA" id="ARBA00025724"/>
    </source>
</evidence>
<dbReference type="SMART" id="SM00657">
    <property type="entry name" value="RPOL4c"/>
    <property type="match status" value="1"/>
</dbReference>
<sequence>MSQPSAAAAKPPSQQQHRLPPLHSRTREPPAGDEDASTTLALGAFANIQTLSLSEARILINHVMDNRRRTQGPVPLVTPENALGKTQQYLDMFARFKDEASVHAVDGALTEIEGQLVHFERAQLGNLSPTDAEEAKSLIPSLGEKVDDEALDEEGWDSYLAWAEAGEVEHLPCLGGGQSDGTSTDLNGSWRHGRTIESVRLCGGQRQLDSFVEKQKNGVCYGKAHRTGAGNPFYND</sequence>
<comment type="subcellular location">
    <subcellularLocation>
        <location evidence="1">Nucleus</location>
    </subcellularLocation>
</comment>
<dbReference type="InterPro" id="IPR006590">
    <property type="entry name" value="RNA_pol_Rpb4/RPC9_core"/>
</dbReference>
<protein>
    <recommendedName>
        <fullName evidence="5">RNA polymerase Rpb4/RPC9 core domain-containing protein</fullName>
    </recommendedName>
</protein>
<dbReference type="OrthoDB" id="2186918at2759"/>
<dbReference type="EMBL" id="VIBQ01000057">
    <property type="protein sequence ID" value="KAB8532588.1"/>
    <property type="molecule type" value="Genomic_DNA"/>
</dbReference>
<dbReference type="GO" id="GO:0000166">
    <property type="term" value="F:nucleotide binding"/>
    <property type="evidence" value="ECO:0007669"/>
    <property type="project" value="InterPro"/>
</dbReference>
<feature type="compositionally biased region" description="Low complexity" evidence="4">
    <location>
        <begin position="1"/>
        <end position="16"/>
    </location>
</feature>
<dbReference type="InterPro" id="IPR038324">
    <property type="entry name" value="Rpb4/RPC9_sf"/>
</dbReference>
<comment type="similarity">
    <text evidence="3">Belongs to the eukaryotic RPB4 RNA polymerase subunit family.</text>
</comment>
<keyword evidence="2" id="KW-0539">Nucleus</keyword>
<dbReference type="Gene3D" id="1.20.1250.40">
    <property type="match status" value="1"/>
</dbReference>
<dbReference type="PANTHER" id="PTHR21297">
    <property type="entry name" value="DNA-DIRECTED RNA POLYMERASE II"/>
    <property type="match status" value="1"/>
</dbReference>
<dbReference type="Proteomes" id="UP000327013">
    <property type="component" value="Unassembled WGS sequence"/>
</dbReference>
<comment type="caution">
    <text evidence="6">The sequence shown here is derived from an EMBL/GenBank/DDBJ whole genome shotgun (WGS) entry which is preliminary data.</text>
</comment>
<name>A0A5N6L1E7_9ROSI</name>
<evidence type="ECO:0000313" key="6">
    <source>
        <dbReference type="EMBL" id="KAB8532588.1"/>
    </source>
</evidence>
<gene>
    <name evidence="6" type="ORF">FH972_025533</name>
</gene>
<evidence type="ECO:0000313" key="7">
    <source>
        <dbReference type="Proteomes" id="UP000327013"/>
    </source>
</evidence>
<dbReference type="SUPFAM" id="SSF47819">
    <property type="entry name" value="HRDC-like"/>
    <property type="match status" value="1"/>
</dbReference>
<dbReference type="GO" id="GO:0005634">
    <property type="term" value="C:nucleus"/>
    <property type="evidence" value="ECO:0007669"/>
    <property type="project" value="UniProtKB-SubCell"/>
</dbReference>
<dbReference type="InterPro" id="IPR010997">
    <property type="entry name" value="HRDC-like_sf"/>
</dbReference>
<dbReference type="InterPro" id="IPR045222">
    <property type="entry name" value="Rpb4-like"/>
</dbReference>
<dbReference type="InterPro" id="IPR005574">
    <property type="entry name" value="Rpb4/RPC9"/>
</dbReference>
<dbReference type="AlphaFoldDB" id="A0A5N6L1E7"/>
<feature type="region of interest" description="Disordered" evidence="4">
    <location>
        <begin position="1"/>
        <end position="36"/>
    </location>
</feature>
<organism evidence="6 7">
    <name type="scientific">Carpinus fangiana</name>
    <dbReference type="NCBI Taxonomy" id="176857"/>
    <lineage>
        <taxon>Eukaryota</taxon>
        <taxon>Viridiplantae</taxon>
        <taxon>Streptophyta</taxon>
        <taxon>Embryophyta</taxon>
        <taxon>Tracheophyta</taxon>
        <taxon>Spermatophyta</taxon>
        <taxon>Magnoliopsida</taxon>
        <taxon>eudicotyledons</taxon>
        <taxon>Gunneridae</taxon>
        <taxon>Pentapetalae</taxon>
        <taxon>rosids</taxon>
        <taxon>fabids</taxon>
        <taxon>Fagales</taxon>
        <taxon>Betulaceae</taxon>
        <taxon>Carpinus</taxon>
    </lineage>
</organism>
<evidence type="ECO:0000259" key="5">
    <source>
        <dbReference type="SMART" id="SM00657"/>
    </source>
</evidence>
<proteinExistence type="inferred from homology"/>
<evidence type="ECO:0000256" key="2">
    <source>
        <dbReference type="ARBA" id="ARBA00023242"/>
    </source>
</evidence>
<dbReference type="Pfam" id="PF03874">
    <property type="entry name" value="RNA_pol_Rpb4"/>
    <property type="match status" value="1"/>
</dbReference>
<dbReference type="GO" id="GO:0030880">
    <property type="term" value="C:RNA polymerase complex"/>
    <property type="evidence" value="ECO:0007669"/>
    <property type="project" value="InterPro"/>
</dbReference>
<evidence type="ECO:0000256" key="1">
    <source>
        <dbReference type="ARBA" id="ARBA00004123"/>
    </source>
</evidence>